<proteinExistence type="predicted"/>
<gene>
    <name evidence="2" type="ORF">HMPREF9241_01660</name>
</gene>
<dbReference type="AlphaFoldDB" id="K0ZCC9"/>
<accession>K0ZCC9</accession>
<dbReference type="EMBL" id="AGWQ01000009">
    <property type="protein sequence ID" value="EJZ85080.1"/>
    <property type="molecule type" value="Genomic_DNA"/>
</dbReference>
<reference evidence="2 3" key="1">
    <citation type="submission" date="2012-07" db="EMBL/GenBank/DDBJ databases">
        <title>The Genome Sequence of Actinomyces turicensis ACS-279-V-COL4.</title>
        <authorList>
            <consortium name="The Broad Institute Genome Sequencing Platform"/>
            <person name="Earl A."/>
            <person name="Ward D."/>
            <person name="Feldgarden M."/>
            <person name="Gevers D."/>
            <person name="Saerens B."/>
            <person name="Vaneechoutte M."/>
            <person name="Walker B."/>
            <person name="Young S.K."/>
            <person name="Zeng Q."/>
            <person name="Gargeya S."/>
            <person name="Fitzgerald M."/>
            <person name="Haas B."/>
            <person name="Abouelleil A."/>
            <person name="Alvarado L."/>
            <person name="Arachchi H.M."/>
            <person name="Berlin A."/>
            <person name="Chapman S.B."/>
            <person name="Goldberg J."/>
            <person name="Griggs A."/>
            <person name="Gujja S."/>
            <person name="Hansen M."/>
            <person name="Howarth C."/>
            <person name="Imamovic A."/>
            <person name="Larimer J."/>
            <person name="McCowen C."/>
            <person name="Montmayeur A."/>
            <person name="Murphy C."/>
            <person name="Neiman D."/>
            <person name="Pearson M."/>
            <person name="Priest M."/>
            <person name="Roberts A."/>
            <person name="Saif S."/>
            <person name="Shea T."/>
            <person name="Sisk P."/>
            <person name="Sykes S."/>
            <person name="Wortman J."/>
            <person name="Nusbaum C."/>
            <person name="Birren B."/>
        </authorList>
    </citation>
    <scope>NUCLEOTIDE SEQUENCE [LARGE SCALE GENOMIC DNA]</scope>
    <source>
        <strain evidence="2 3">ACS-279-V-Col4</strain>
    </source>
</reference>
<evidence type="ECO:0000256" key="1">
    <source>
        <dbReference type="SAM" id="MobiDB-lite"/>
    </source>
</evidence>
<name>K0ZCC9_9ACTO</name>
<evidence type="ECO:0000313" key="3">
    <source>
        <dbReference type="Proteomes" id="UP000003994"/>
    </source>
</evidence>
<keyword evidence="3" id="KW-1185">Reference proteome</keyword>
<dbReference type="HOGENOM" id="CLU_2857611_0_0_11"/>
<dbReference type="Proteomes" id="UP000003994">
    <property type="component" value="Unassembled WGS sequence"/>
</dbReference>
<protein>
    <submittedName>
        <fullName evidence="2">Uncharacterized protein</fullName>
    </submittedName>
</protein>
<comment type="caution">
    <text evidence="2">The sequence shown here is derived from an EMBL/GenBank/DDBJ whole genome shotgun (WGS) entry which is preliminary data.</text>
</comment>
<feature type="region of interest" description="Disordered" evidence="1">
    <location>
        <begin position="17"/>
        <end position="48"/>
    </location>
</feature>
<evidence type="ECO:0000313" key="2">
    <source>
        <dbReference type="EMBL" id="EJZ85080.1"/>
    </source>
</evidence>
<sequence length="64" mass="6651">MTTDARITALIEGLLEGHPERRVDPARSGTPIGTTREPNDLASISSGVAPLDQIPHGIMMASGA</sequence>
<organism evidence="2 3">
    <name type="scientific">Schaalia turicensis ACS-279-V-Col4</name>
    <dbReference type="NCBI Taxonomy" id="883077"/>
    <lineage>
        <taxon>Bacteria</taxon>
        <taxon>Bacillati</taxon>
        <taxon>Actinomycetota</taxon>
        <taxon>Actinomycetes</taxon>
        <taxon>Actinomycetales</taxon>
        <taxon>Actinomycetaceae</taxon>
        <taxon>Schaalia</taxon>
    </lineage>
</organism>